<evidence type="ECO:0000256" key="1">
    <source>
        <dbReference type="SAM" id="MobiDB-lite"/>
    </source>
</evidence>
<feature type="compositionally biased region" description="Polar residues" evidence="1">
    <location>
        <begin position="65"/>
        <end position="78"/>
    </location>
</feature>
<gene>
    <name evidence="2" type="ORF">PtA15_6A466</name>
</gene>
<dbReference type="RefSeq" id="XP_053021392.1">
    <property type="nucleotide sequence ID" value="XM_053170174.1"/>
</dbReference>
<evidence type="ECO:0000313" key="3">
    <source>
        <dbReference type="Proteomes" id="UP001164743"/>
    </source>
</evidence>
<proteinExistence type="predicted"/>
<dbReference type="Proteomes" id="UP001164743">
    <property type="component" value="Chromosome 6A"/>
</dbReference>
<reference evidence="2" key="1">
    <citation type="submission" date="2022-10" db="EMBL/GenBank/DDBJ databases">
        <title>Puccinia triticina Genome sequencing and assembly.</title>
        <authorList>
            <person name="Li C."/>
        </authorList>
    </citation>
    <scope>NUCLEOTIDE SEQUENCE</scope>
    <source>
        <strain evidence="2">Pt15</strain>
    </source>
</reference>
<protein>
    <submittedName>
        <fullName evidence="2">Uncharacterized protein</fullName>
    </submittedName>
</protein>
<feature type="region of interest" description="Disordered" evidence="1">
    <location>
        <begin position="65"/>
        <end position="99"/>
    </location>
</feature>
<sequence length="464" mass="52575">MSTASIVGNRLYDSPSFLKVAPEHSDPAIWNEKSSHFVTKGAGSPEVRIVLCRASLSSIIQENLNIQPDPTSDDQIQGSRLAKTSSSSTSNKYRQGPERTSKALKFPLALDIGVESAEYHRPLTDLKISTKKVETLSKVRGSERHTISRWAPSRYPLQAAKQAEKVYHPEMFEPVAKESMRFEIEEEKIARILCKGLNELQEILLQKLPWKADTTINQLKERFVRIEYLLTAMVEGTLFDPKSIKLRKIRTKAFAHYESQIKVLGMLKQILGLLIGIQDSFTQLKGSAALSELNTFEVLEIIRNGAIIPVSKRIESELKDTIRNAVDFLDLESNTSNKRPPSHSHVDFEEPEPMLQAEVLLNSINEALRLDQRPEMERSVSQVPDDTDELLDTLRNLQKYRVKLQQSPSTKSAAVYDCSEQDMKRLRLHLDENSLTSSWAVELVKQGMPDKIVSLIHKIHLRLS</sequence>
<dbReference type="GeneID" id="77811069"/>
<organism evidence="2 3">
    <name type="scientific">Puccinia triticina</name>
    <dbReference type="NCBI Taxonomy" id="208348"/>
    <lineage>
        <taxon>Eukaryota</taxon>
        <taxon>Fungi</taxon>
        <taxon>Dikarya</taxon>
        <taxon>Basidiomycota</taxon>
        <taxon>Pucciniomycotina</taxon>
        <taxon>Pucciniomycetes</taxon>
        <taxon>Pucciniales</taxon>
        <taxon>Pucciniaceae</taxon>
        <taxon>Puccinia</taxon>
    </lineage>
</organism>
<name>A0ABY7CMW8_9BASI</name>
<keyword evidence="3" id="KW-1185">Reference proteome</keyword>
<evidence type="ECO:0000313" key="2">
    <source>
        <dbReference type="EMBL" id="WAQ85837.1"/>
    </source>
</evidence>
<dbReference type="EMBL" id="CP110426">
    <property type="protein sequence ID" value="WAQ85837.1"/>
    <property type="molecule type" value="Genomic_DNA"/>
</dbReference>
<accession>A0ABY7CMW8</accession>